<keyword evidence="3" id="KW-1185">Reference proteome</keyword>
<sequence>MLVTSDFSANASLAECFSEIDALLADLQSTIPGSGNLNTSRSSRQSPLESPVSKTDSYHVKTSSYGKTKGPNDSRSPSFGQSANSYSPSAEQGRKPGPYNNNLLELDNLLQDLSSSRYANISENGMNGTMNSSFNGSGGRSPHSRPSSAQSISNRPTVDSLLDSLDAG</sequence>
<reference evidence="2 3" key="1">
    <citation type="journal article" date="2021" name="BMC Biol.">
        <title>Horizontally acquired antibacterial genes associated with adaptive radiation of ladybird beetles.</title>
        <authorList>
            <person name="Li H.S."/>
            <person name="Tang X.F."/>
            <person name="Huang Y.H."/>
            <person name="Xu Z.Y."/>
            <person name="Chen M.L."/>
            <person name="Du X.Y."/>
            <person name="Qiu B.Y."/>
            <person name="Chen P.T."/>
            <person name="Zhang W."/>
            <person name="Slipinski A."/>
            <person name="Escalona H.E."/>
            <person name="Waterhouse R.M."/>
            <person name="Zwick A."/>
            <person name="Pang H."/>
        </authorList>
    </citation>
    <scope>NUCLEOTIDE SEQUENCE [LARGE SCALE GENOMIC DNA]</scope>
    <source>
        <strain evidence="2">SYSU2018</strain>
    </source>
</reference>
<evidence type="ECO:0008006" key="4">
    <source>
        <dbReference type="Google" id="ProtNLM"/>
    </source>
</evidence>
<name>A0ABD2MNE9_9CUCU</name>
<dbReference type="Proteomes" id="UP001516400">
    <property type="component" value="Unassembled WGS sequence"/>
</dbReference>
<feature type="region of interest" description="Disordered" evidence="1">
    <location>
        <begin position="120"/>
        <end position="168"/>
    </location>
</feature>
<feature type="compositionally biased region" description="Polar residues" evidence="1">
    <location>
        <begin position="120"/>
        <end position="135"/>
    </location>
</feature>
<feature type="compositionally biased region" description="Polar residues" evidence="1">
    <location>
        <begin position="29"/>
        <end position="90"/>
    </location>
</feature>
<evidence type="ECO:0000313" key="3">
    <source>
        <dbReference type="Proteomes" id="UP001516400"/>
    </source>
</evidence>
<protein>
    <recommendedName>
        <fullName evidence="4">Paxillin</fullName>
    </recommendedName>
</protein>
<dbReference type="AlphaFoldDB" id="A0ABD2MNE9"/>
<evidence type="ECO:0000256" key="1">
    <source>
        <dbReference type="SAM" id="MobiDB-lite"/>
    </source>
</evidence>
<organism evidence="2 3">
    <name type="scientific">Cryptolaemus montrouzieri</name>
    <dbReference type="NCBI Taxonomy" id="559131"/>
    <lineage>
        <taxon>Eukaryota</taxon>
        <taxon>Metazoa</taxon>
        <taxon>Ecdysozoa</taxon>
        <taxon>Arthropoda</taxon>
        <taxon>Hexapoda</taxon>
        <taxon>Insecta</taxon>
        <taxon>Pterygota</taxon>
        <taxon>Neoptera</taxon>
        <taxon>Endopterygota</taxon>
        <taxon>Coleoptera</taxon>
        <taxon>Polyphaga</taxon>
        <taxon>Cucujiformia</taxon>
        <taxon>Coccinelloidea</taxon>
        <taxon>Coccinellidae</taxon>
        <taxon>Scymninae</taxon>
        <taxon>Scymnini</taxon>
        <taxon>Cryptolaemus</taxon>
    </lineage>
</organism>
<comment type="caution">
    <text evidence="2">The sequence shown here is derived from an EMBL/GenBank/DDBJ whole genome shotgun (WGS) entry which is preliminary data.</text>
</comment>
<accession>A0ABD2MNE9</accession>
<dbReference type="EMBL" id="JABFTP020000021">
    <property type="protein sequence ID" value="KAL3267933.1"/>
    <property type="molecule type" value="Genomic_DNA"/>
</dbReference>
<gene>
    <name evidence="2" type="ORF">HHI36_007071</name>
</gene>
<evidence type="ECO:0000313" key="2">
    <source>
        <dbReference type="EMBL" id="KAL3267933.1"/>
    </source>
</evidence>
<feature type="region of interest" description="Disordered" evidence="1">
    <location>
        <begin position="29"/>
        <end position="105"/>
    </location>
</feature>
<proteinExistence type="predicted"/>